<dbReference type="PANTHER" id="PTHR43737">
    <property type="entry name" value="BLL7424 PROTEIN"/>
    <property type="match status" value="1"/>
</dbReference>
<evidence type="ECO:0000313" key="1">
    <source>
        <dbReference type="EMBL" id="TBN18996.1"/>
    </source>
</evidence>
<dbReference type="InterPro" id="IPR014917">
    <property type="entry name" value="DUF1800"/>
</dbReference>
<name>A0A4Q9FT83_9FLAO</name>
<dbReference type="AlphaFoldDB" id="A0A4Q9FT83"/>
<reference evidence="1 2" key="1">
    <citation type="journal article" date="2015" name="Int. J. Syst. Evol. Microbiol.">
        <title>Hyunsoonleella pacifica sp. nov., isolated from seawater of South Pacific Gyre.</title>
        <authorList>
            <person name="Gao X."/>
            <person name="Zhang Z."/>
            <person name="Dai X."/>
            <person name="Zhang X.H."/>
        </authorList>
    </citation>
    <scope>NUCLEOTIDE SEQUENCE [LARGE SCALE GENOMIC DNA]</scope>
    <source>
        <strain evidence="1 2">SW033</strain>
    </source>
</reference>
<dbReference type="PANTHER" id="PTHR43737:SF1">
    <property type="entry name" value="DUF1501 DOMAIN-CONTAINING PROTEIN"/>
    <property type="match status" value="1"/>
</dbReference>
<proteinExistence type="predicted"/>
<dbReference type="OrthoDB" id="9772295at2"/>
<dbReference type="Pfam" id="PF08811">
    <property type="entry name" value="DUF1800"/>
    <property type="match status" value="1"/>
</dbReference>
<comment type="caution">
    <text evidence="1">The sequence shown here is derived from an EMBL/GenBank/DDBJ whole genome shotgun (WGS) entry which is preliminary data.</text>
</comment>
<evidence type="ECO:0000313" key="2">
    <source>
        <dbReference type="Proteomes" id="UP000292372"/>
    </source>
</evidence>
<dbReference type="EMBL" id="SIRS01000001">
    <property type="protein sequence ID" value="TBN18996.1"/>
    <property type="molecule type" value="Genomic_DNA"/>
</dbReference>
<accession>A0A4Q9FT83</accession>
<gene>
    <name evidence="1" type="ORF">EYD46_02725</name>
</gene>
<dbReference type="Proteomes" id="UP000292372">
    <property type="component" value="Unassembled WGS sequence"/>
</dbReference>
<sequence length="602" mass="68518">MKKILLYGICCLSLSISAQDYRDYLGAGHSNGITVTSSSQQTRTDWRESAEAINTINGNGLDGKLLETSRFLAQATFGTDLNYIKSVAEQPFEDWIDTQFEIDSAPLQQLTQNIFSEARQMYLSNGGNPENNTTPNWLHFMYAWWQSNINNEDLLRQRVALALSEILVISRESNLSSYGVGLADYYDVLKDNAFGNFRNLLKDVTVHPMMGVYLSHYNNPRSIPDRNIHPDENYAREIMQLFTIGLYELNQDGTYVIDGQGNRIPTYNNDDIKEFSKVFTGLGPAGIEDEFPDRTLRFGMGHYFARKDMPMIMYDDWHEPGSKQLLNGYTIPSGQSGMQDIDDAINHLFNHNNTGPFIAKRLIQQLVKSNPSTGYVSRVSAAFNNTKGVRGDMKAVIKAILLDEEARNCSWIENPMSGKMIEPMMRYFNVVRQIDLDNNDGRYWNNGYDFFNNTGQAPLSAPSVFNFFLPEYVPNSEFADANLLAPEFQIHNSATSINYLNQVDAWTNPRWYDVLRTWGLELEGTPLDFEALKYYAKDSEVLVNQLDKLFTRGQLSGDTKQTIVNAVEPIINGWGQEVQYTDLRVKMALYLLMISPDYVILK</sequence>
<protein>
    <submittedName>
        <fullName evidence="1">DUF1800 domain-containing protein</fullName>
    </submittedName>
</protein>
<dbReference type="RefSeq" id="WP_130935511.1">
    <property type="nucleotide sequence ID" value="NZ_BMEE01000001.1"/>
</dbReference>
<organism evidence="1 2">
    <name type="scientific">Hyunsoonleella pacifica</name>
    <dbReference type="NCBI Taxonomy" id="1080224"/>
    <lineage>
        <taxon>Bacteria</taxon>
        <taxon>Pseudomonadati</taxon>
        <taxon>Bacteroidota</taxon>
        <taxon>Flavobacteriia</taxon>
        <taxon>Flavobacteriales</taxon>
        <taxon>Flavobacteriaceae</taxon>
    </lineage>
</organism>
<keyword evidence="2" id="KW-1185">Reference proteome</keyword>